<keyword evidence="1" id="KW-0812">Transmembrane</keyword>
<evidence type="ECO:0000313" key="3">
    <source>
        <dbReference type="Proteomes" id="UP000294299"/>
    </source>
</evidence>
<evidence type="ECO:0000313" key="2">
    <source>
        <dbReference type="EMBL" id="VFJ12885.1"/>
    </source>
</evidence>
<dbReference type="KEGG" id="nfn:NFRAN_0563"/>
<dbReference type="Proteomes" id="UP000294299">
    <property type="component" value="Chromosome NFRAN"/>
</dbReference>
<keyword evidence="1" id="KW-1133">Transmembrane helix</keyword>
<reference evidence="2 3" key="1">
    <citation type="submission" date="2019-02" db="EMBL/GenBank/DDBJ databases">
        <authorList>
            <person name="Lehtovirta-Morley E L."/>
        </authorList>
    </citation>
    <scope>NUCLEOTIDE SEQUENCE [LARGE SCALE GENOMIC DNA]</scope>
    <source>
        <strain evidence="2">NFRAN1</strain>
    </source>
</reference>
<protein>
    <submittedName>
        <fullName evidence="2">Uncharacterized protein</fullName>
    </submittedName>
</protein>
<evidence type="ECO:0000256" key="1">
    <source>
        <dbReference type="SAM" id="Phobius"/>
    </source>
</evidence>
<organism evidence="2 3">
    <name type="scientific">Candidatus Nitrosocosmicus franklandianus</name>
    <dbReference type="NCBI Taxonomy" id="1798806"/>
    <lineage>
        <taxon>Archaea</taxon>
        <taxon>Nitrososphaerota</taxon>
        <taxon>Nitrososphaeria</taxon>
        <taxon>Nitrososphaerales</taxon>
        <taxon>Nitrososphaeraceae</taxon>
        <taxon>Candidatus Nitrosocosmicus</taxon>
    </lineage>
</organism>
<accession>A0A484IA43</accession>
<sequence>MEFGKAVEYLSIVRRKDKASFLRNGKVFSKLVKYLMLIFVVLPLKIYKLKAKERRRRHVKI</sequence>
<dbReference type="EMBL" id="LR216287">
    <property type="protein sequence ID" value="VFJ12885.1"/>
    <property type="molecule type" value="Genomic_DNA"/>
</dbReference>
<feature type="transmembrane region" description="Helical" evidence="1">
    <location>
        <begin position="31"/>
        <end position="47"/>
    </location>
</feature>
<keyword evidence="3" id="KW-1185">Reference proteome</keyword>
<keyword evidence="1" id="KW-0472">Membrane</keyword>
<proteinExistence type="predicted"/>
<dbReference type="AlphaFoldDB" id="A0A484IA43"/>
<gene>
    <name evidence="2" type="ORF">NFRAN_0563</name>
</gene>
<name>A0A484IA43_9ARCH</name>